<dbReference type="PANTHER" id="PTHR35910:SF6">
    <property type="entry name" value="2EXR DOMAIN-CONTAINING PROTEIN"/>
    <property type="match status" value="1"/>
</dbReference>
<organism evidence="2 3">
    <name type="scientific">Hyaloscypha variabilis (strain UAMH 11265 / GT02V1 / F)</name>
    <name type="common">Meliniomyces variabilis</name>
    <dbReference type="NCBI Taxonomy" id="1149755"/>
    <lineage>
        <taxon>Eukaryota</taxon>
        <taxon>Fungi</taxon>
        <taxon>Dikarya</taxon>
        <taxon>Ascomycota</taxon>
        <taxon>Pezizomycotina</taxon>
        <taxon>Leotiomycetes</taxon>
        <taxon>Helotiales</taxon>
        <taxon>Hyaloscyphaceae</taxon>
        <taxon>Hyaloscypha</taxon>
        <taxon>Hyaloscypha variabilis</taxon>
    </lineage>
</organism>
<proteinExistence type="predicted"/>
<dbReference type="OrthoDB" id="3473305at2759"/>
<dbReference type="AlphaFoldDB" id="A0A2J6S7G5"/>
<evidence type="ECO:0000313" key="2">
    <source>
        <dbReference type="EMBL" id="PMD46702.1"/>
    </source>
</evidence>
<evidence type="ECO:0000259" key="1">
    <source>
        <dbReference type="Pfam" id="PF20150"/>
    </source>
</evidence>
<dbReference type="InterPro" id="IPR045518">
    <property type="entry name" value="2EXR"/>
</dbReference>
<protein>
    <recommendedName>
        <fullName evidence="1">2EXR domain-containing protein</fullName>
    </recommendedName>
</protein>
<gene>
    <name evidence="2" type="ORF">L207DRAFT_524065</name>
</gene>
<dbReference type="PANTHER" id="PTHR35910">
    <property type="entry name" value="2EXR DOMAIN-CONTAINING PROTEIN"/>
    <property type="match status" value="1"/>
</dbReference>
<reference evidence="2 3" key="1">
    <citation type="submission" date="2016-04" db="EMBL/GenBank/DDBJ databases">
        <title>A degradative enzymes factory behind the ericoid mycorrhizal symbiosis.</title>
        <authorList>
            <consortium name="DOE Joint Genome Institute"/>
            <person name="Martino E."/>
            <person name="Morin E."/>
            <person name="Grelet G."/>
            <person name="Kuo A."/>
            <person name="Kohler A."/>
            <person name="Daghino S."/>
            <person name="Barry K."/>
            <person name="Choi C."/>
            <person name="Cichocki N."/>
            <person name="Clum A."/>
            <person name="Copeland A."/>
            <person name="Hainaut M."/>
            <person name="Haridas S."/>
            <person name="Labutti K."/>
            <person name="Lindquist E."/>
            <person name="Lipzen A."/>
            <person name="Khouja H.-R."/>
            <person name="Murat C."/>
            <person name="Ohm R."/>
            <person name="Olson A."/>
            <person name="Spatafora J."/>
            <person name="Veneault-Fourrey C."/>
            <person name="Henrissat B."/>
            <person name="Grigoriev I."/>
            <person name="Martin F."/>
            <person name="Perotto S."/>
        </authorList>
    </citation>
    <scope>NUCLEOTIDE SEQUENCE [LARGE SCALE GENOMIC DNA]</scope>
    <source>
        <strain evidence="2 3">F</strain>
    </source>
</reference>
<keyword evidence="3" id="KW-1185">Reference proteome</keyword>
<sequence>MGNQQGKIACEPMQMQDEVTKYSPSAADLDREFIQQLLLHNPKPAPRRTSTKTFTCFTKLPLELRRMIWTYALLQPVIIDLTAFDGSDPSSFAGVLTGTSTRYIPLLHVCHESSSWIYRLYLSTPEIFTTLTLFNKKMMREQYLHLPSCGNHTLLVSQDDALGQFTWLYDFGQKGVLQPQVGVVAIDSVIVSNLIRDSKTQRYHRQFNEYYLNFLSRLTNNMKMFQNLQEVIVLSRTADTYQGLAADLEWFLREPVPDAKFKALYRHRMEFYPGPQMTKIPKITNVKYERLSGLSKVMSMKWAMFTYLQLSQTSQVL</sequence>
<name>A0A2J6S7G5_HYAVF</name>
<dbReference type="Pfam" id="PF20150">
    <property type="entry name" value="2EXR"/>
    <property type="match status" value="1"/>
</dbReference>
<dbReference type="EMBL" id="KZ613939">
    <property type="protein sequence ID" value="PMD46702.1"/>
    <property type="molecule type" value="Genomic_DNA"/>
</dbReference>
<accession>A0A2J6S7G5</accession>
<evidence type="ECO:0000313" key="3">
    <source>
        <dbReference type="Proteomes" id="UP000235786"/>
    </source>
</evidence>
<dbReference type="Proteomes" id="UP000235786">
    <property type="component" value="Unassembled WGS sequence"/>
</dbReference>
<feature type="domain" description="2EXR" evidence="1">
    <location>
        <begin position="54"/>
        <end position="117"/>
    </location>
</feature>